<name>A0AAV9PA52_9PEZI</name>
<dbReference type="CDD" id="cd22271">
    <property type="entry name" value="DPBB_EXP_N-like"/>
    <property type="match status" value="1"/>
</dbReference>
<proteinExistence type="predicted"/>
<dbReference type="InterPro" id="IPR051477">
    <property type="entry name" value="Expansin_CellWall"/>
</dbReference>
<feature type="signal peptide" evidence="2">
    <location>
        <begin position="1"/>
        <end position="28"/>
    </location>
</feature>
<sequence length="243" mass="25834">MPASGSYGRPVKMLSLLTLTTLFSAALAAAVPAVSIDERSLARRALSGEATFYGGNVHGGMCSFSTYNLPKGLYGTALSDSNWNNGANCGGCVKVSHGGKSITAMIVDQCPGCGPNHLDLFPDAFSKLAPPSQGIIGTNWHYVKCPHISGPLSIHMKSGVSKYWFSAQVVNANHRVSKMEVSTNKGRSWQSAKRTEYNFFEISSGVGASSAWIRVTSNTGHSVVVQNVPMTANATKKAKKNFK</sequence>
<evidence type="ECO:0000256" key="2">
    <source>
        <dbReference type="SAM" id="SignalP"/>
    </source>
</evidence>
<dbReference type="InterPro" id="IPR007112">
    <property type="entry name" value="Expansin/allergen_DPBB_dom"/>
</dbReference>
<reference evidence="4 5" key="1">
    <citation type="submission" date="2023-08" db="EMBL/GenBank/DDBJ databases">
        <title>Black Yeasts Isolated from many extreme environments.</title>
        <authorList>
            <person name="Coleine C."/>
            <person name="Stajich J.E."/>
            <person name="Selbmann L."/>
        </authorList>
    </citation>
    <scope>NUCLEOTIDE SEQUENCE [LARGE SCALE GENOMIC DNA]</scope>
    <source>
        <strain evidence="4 5">CCFEE 5935</strain>
    </source>
</reference>
<keyword evidence="1 2" id="KW-0732">Signal</keyword>
<dbReference type="SUPFAM" id="SSF50685">
    <property type="entry name" value="Barwin-like endoglucanases"/>
    <property type="match status" value="1"/>
</dbReference>
<dbReference type="InterPro" id="IPR009009">
    <property type="entry name" value="RlpA-like_DPBB"/>
</dbReference>
<dbReference type="InterPro" id="IPR049818">
    <property type="entry name" value="Expansin_EXLX1-like"/>
</dbReference>
<accession>A0AAV9PA52</accession>
<dbReference type="InterPro" id="IPR036749">
    <property type="entry name" value="Expansin_CBD_sf"/>
</dbReference>
<feature type="chain" id="PRO_5043967663" description="Expansin-like EG45 domain-containing protein" evidence="2">
    <location>
        <begin position="29"/>
        <end position="243"/>
    </location>
</feature>
<evidence type="ECO:0000259" key="3">
    <source>
        <dbReference type="PROSITE" id="PS50842"/>
    </source>
</evidence>
<dbReference type="Pfam" id="PF03330">
    <property type="entry name" value="DPBB_1"/>
    <property type="match status" value="1"/>
</dbReference>
<dbReference type="SUPFAM" id="SSF49590">
    <property type="entry name" value="PHL pollen allergen"/>
    <property type="match status" value="1"/>
</dbReference>
<organism evidence="4 5">
    <name type="scientific">Saxophila tyrrhenica</name>
    <dbReference type="NCBI Taxonomy" id="1690608"/>
    <lineage>
        <taxon>Eukaryota</taxon>
        <taxon>Fungi</taxon>
        <taxon>Dikarya</taxon>
        <taxon>Ascomycota</taxon>
        <taxon>Pezizomycotina</taxon>
        <taxon>Dothideomycetes</taxon>
        <taxon>Dothideomycetidae</taxon>
        <taxon>Mycosphaerellales</taxon>
        <taxon>Extremaceae</taxon>
        <taxon>Saxophila</taxon>
    </lineage>
</organism>
<dbReference type="EMBL" id="JAVRRT010000009">
    <property type="protein sequence ID" value="KAK5168684.1"/>
    <property type="molecule type" value="Genomic_DNA"/>
</dbReference>
<dbReference type="PANTHER" id="PTHR31836:SF21">
    <property type="entry name" value="EXPANSIN-LIKE PROTEIN 7"/>
    <property type="match status" value="1"/>
</dbReference>
<dbReference type="InterPro" id="IPR036908">
    <property type="entry name" value="RlpA-like_sf"/>
</dbReference>
<dbReference type="GeneID" id="89927333"/>
<evidence type="ECO:0000313" key="5">
    <source>
        <dbReference type="Proteomes" id="UP001337655"/>
    </source>
</evidence>
<keyword evidence="5" id="KW-1185">Reference proteome</keyword>
<dbReference type="RefSeq" id="XP_064658150.1">
    <property type="nucleotide sequence ID" value="XM_064803235.1"/>
</dbReference>
<protein>
    <recommendedName>
        <fullName evidence="3">Expansin-like EG45 domain-containing protein</fullName>
    </recommendedName>
</protein>
<feature type="domain" description="Expansin-like EG45" evidence="3">
    <location>
        <begin position="59"/>
        <end position="150"/>
    </location>
</feature>
<dbReference type="Proteomes" id="UP001337655">
    <property type="component" value="Unassembled WGS sequence"/>
</dbReference>
<dbReference type="PROSITE" id="PS50842">
    <property type="entry name" value="EXPANSIN_EG45"/>
    <property type="match status" value="1"/>
</dbReference>
<evidence type="ECO:0000313" key="4">
    <source>
        <dbReference type="EMBL" id="KAK5168684.1"/>
    </source>
</evidence>
<dbReference type="Gene3D" id="2.60.40.760">
    <property type="entry name" value="Expansin, cellulose-binding-like domain"/>
    <property type="match status" value="1"/>
</dbReference>
<gene>
    <name evidence="4" type="ORF">LTR77_005993</name>
</gene>
<dbReference type="Gene3D" id="2.40.40.10">
    <property type="entry name" value="RlpA-like domain"/>
    <property type="match status" value="1"/>
</dbReference>
<evidence type="ECO:0000256" key="1">
    <source>
        <dbReference type="ARBA" id="ARBA00022729"/>
    </source>
</evidence>
<comment type="caution">
    <text evidence="4">The sequence shown here is derived from an EMBL/GenBank/DDBJ whole genome shotgun (WGS) entry which is preliminary data.</text>
</comment>
<dbReference type="AlphaFoldDB" id="A0AAV9PA52"/>
<dbReference type="NCBIfam" id="NF041144">
    <property type="entry name" value="expansin_EXLX1"/>
    <property type="match status" value="1"/>
</dbReference>
<dbReference type="PANTHER" id="PTHR31836">
    <property type="match status" value="1"/>
</dbReference>